<feature type="domain" description="YoaR-like putative peptidoglycan binding" evidence="2">
    <location>
        <begin position="132"/>
        <end position="203"/>
    </location>
</feature>
<dbReference type="InterPro" id="IPR022029">
    <property type="entry name" value="YoaR-like_PG-bd"/>
</dbReference>
<dbReference type="EMBL" id="JACKXE010000001">
    <property type="protein sequence ID" value="MBB6626917.1"/>
    <property type="molecule type" value="Genomic_DNA"/>
</dbReference>
<sequence>MTRKTGRDQPTPPQGREKEGGWVVLGLLLGLALLLGGGYAAAYVLSGDKVPRGASVAGVAIGGRTPEAAAQVLAEGLAERSSRPIDVTVGGTSVSVTPAQAGLAVDYAASVAAAGGEQSWDPQRLWDYYTGGDDLDPVLTVDEDRLDAAVQSLAAGIGRPATDASLRFEGARIVTTKARTGRALDLDAARTALQAAYLSDEPRVDLPLSAQAPDVDDADLQEALDDFANPALSAPVTLVFGDSRVRLQPRDYADALGMEAQDGELVPVLDEKALEKLVDGAVSDNGAPVDASVALVDGKPRVVPAKPGVAYDPADVSDAFLTLVTRPDGKREMTVKASVAEPDFTTKDARALKVRERVSTFTTYYPYAEYRNTNIGRAAELVDGTLLKPGETFSLNDTVGERTRENGFTEGFIISDGIFKEDLGGGVSQMATTTFNAMFFAGLEDVEHKPHSFYIDRYPVGREATVAWGAVDLRFRNDTPYGVLVHAQVTPSTPSSQGVVTVSMYSTKVWDITTSTSDRYDLTEPATRVLRTPDCYPNTGYGGFDVDVTRYFRKAGESALDHDEVFHTTYTPSDTVICKPPRG</sequence>
<dbReference type="AlphaFoldDB" id="A0A7X0REQ3"/>
<gene>
    <name evidence="3" type="ORF">H5V45_06240</name>
</gene>
<keyword evidence="1" id="KW-0812">Transmembrane</keyword>
<dbReference type="Pfam" id="PF12229">
    <property type="entry name" value="PG_binding_4"/>
    <property type="match status" value="1"/>
</dbReference>
<dbReference type="InterPro" id="IPR052913">
    <property type="entry name" value="Glycopeptide_resist_protein"/>
</dbReference>
<keyword evidence="1" id="KW-1133">Transmembrane helix</keyword>
<dbReference type="PANTHER" id="PTHR35788">
    <property type="entry name" value="EXPORTED PROTEIN-RELATED"/>
    <property type="match status" value="1"/>
</dbReference>
<accession>A0A7X0REQ3</accession>
<evidence type="ECO:0000259" key="2">
    <source>
        <dbReference type="Pfam" id="PF12229"/>
    </source>
</evidence>
<comment type="caution">
    <text evidence="3">The sequence shown here is derived from an EMBL/GenBank/DDBJ whole genome shotgun (WGS) entry which is preliminary data.</text>
</comment>
<proteinExistence type="predicted"/>
<evidence type="ECO:0000313" key="4">
    <source>
        <dbReference type="Proteomes" id="UP000523955"/>
    </source>
</evidence>
<protein>
    <submittedName>
        <fullName evidence="3">VanW family protein</fullName>
    </submittedName>
</protein>
<name>A0A7X0REQ3_9ACTN</name>
<keyword evidence="1" id="KW-0472">Membrane</keyword>
<evidence type="ECO:0000256" key="1">
    <source>
        <dbReference type="SAM" id="Phobius"/>
    </source>
</evidence>
<reference evidence="3 4" key="1">
    <citation type="submission" date="2020-08" db="EMBL/GenBank/DDBJ databases">
        <authorList>
            <person name="Seo M.-J."/>
        </authorList>
    </citation>
    <scope>NUCLEOTIDE SEQUENCE [LARGE SCALE GENOMIC DNA]</scope>
    <source>
        <strain evidence="3 4">KIGAM211</strain>
    </source>
</reference>
<dbReference type="RefSeq" id="WP_185252136.1">
    <property type="nucleotide sequence ID" value="NZ_JACKXE010000001.1"/>
</dbReference>
<dbReference type="Proteomes" id="UP000523955">
    <property type="component" value="Unassembled WGS sequence"/>
</dbReference>
<feature type="transmembrane region" description="Helical" evidence="1">
    <location>
        <begin position="21"/>
        <end position="45"/>
    </location>
</feature>
<keyword evidence="4" id="KW-1185">Reference proteome</keyword>
<evidence type="ECO:0000313" key="3">
    <source>
        <dbReference type="EMBL" id="MBB6626917.1"/>
    </source>
</evidence>
<dbReference type="Pfam" id="PF04294">
    <property type="entry name" value="VanW"/>
    <property type="match status" value="1"/>
</dbReference>
<organism evidence="3 4">
    <name type="scientific">Nocardioides luti</name>
    <dbReference type="NCBI Taxonomy" id="2761101"/>
    <lineage>
        <taxon>Bacteria</taxon>
        <taxon>Bacillati</taxon>
        <taxon>Actinomycetota</taxon>
        <taxon>Actinomycetes</taxon>
        <taxon>Propionibacteriales</taxon>
        <taxon>Nocardioidaceae</taxon>
        <taxon>Nocardioides</taxon>
    </lineage>
</organism>
<dbReference type="PANTHER" id="PTHR35788:SF1">
    <property type="entry name" value="EXPORTED PROTEIN"/>
    <property type="match status" value="1"/>
</dbReference>
<dbReference type="InterPro" id="IPR007391">
    <property type="entry name" value="Vancomycin_resist_VanW"/>
</dbReference>